<evidence type="ECO:0000256" key="1">
    <source>
        <dbReference type="ARBA" id="ARBA00022801"/>
    </source>
</evidence>
<dbReference type="InterPro" id="IPR000014">
    <property type="entry name" value="PAS"/>
</dbReference>
<dbReference type="SUPFAM" id="SSF55781">
    <property type="entry name" value="GAF domain-like"/>
    <property type="match status" value="1"/>
</dbReference>
<reference evidence="4 5" key="1">
    <citation type="submission" date="2018-08" db="EMBL/GenBank/DDBJ databases">
        <title>Whole Genome Sequence of the Moderate Halophilic Marine Bacterium Marinobacter litoralis Sw-45.</title>
        <authorList>
            <person name="Musa H."/>
        </authorList>
    </citation>
    <scope>NUCLEOTIDE SEQUENCE [LARGE SCALE GENOMIC DNA]</scope>
    <source>
        <strain evidence="4 5">Sw-45</strain>
    </source>
</reference>
<sequence>MLPDALVLPLLGLLLAIAALVLLVHLRFRNKEAERYQSLASRLQEFRRQYNSSLEDSRALLNKLPDVILIFERQWPKLLFANRQALELFGCSSEQELMDKVFSQPDAWLPTPNSLLDFEGFLSRARDLGVERREWRFAAGPDQSLWMDCEITLTVFAGEPAMIFSGVNVHHRKLQSIADNLRQRALFSVNDGSPLTAIIERVSKLLEAQIPGTHCVISLYDEQKDSLVTQGVGEFATVFCSKVPSVSARYGATSIGSAAHTRQSVVCESAADDMQWQGYSDVLKSLKVASAWSEPVLGEDGKLQAVITLFSSVPKRPDNEIIGHFSFAVSLVGLAIEREQWRRELEASSENERYVREVSVSIVNVPSEGFSAGLTNVIQGIKSKYDLGAMEVWRVDVQRDLIVPVASTDFDIDEFAEGPERSSISRERFCDLFPGHEPKYVTPQDDLYGLLKTHKKSKPVLVVPLHSDSLKGYLLGFLVVESKFQYVEKSTIEHLSVIGSVMKTSLINQRLVEHLADTADTERRARKKLESELAVAKSIQMSMVPGSGSYVKEFRNWRIESWLQPASAVGGDLYEVIPLSRGRFLAAVGDVSDKGVPAALFMAKTISLLNFLAHNKDGDLKDITAALNQELCRGNDACMFVTLVMILVDKNSGKAEMINAGHTMPMQRFSDQPPRLWSGETIGPLGLYENIEPTTEFLEIPAGGSLVLYSDGVTEAFNAAGEEFGEQRLLSLGGRPRSYEECFLTNIRERLVEYTAGAEQSDDITIMILSRQGL</sequence>
<dbReference type="GO" id="GO:0016791">
    <property type="term" value="F:phosphatase activity"/>
    <property type="evidence" value="ECO:0007669"/>
    <property type="project" value="TreeGrafter"/>
</dbReference>
<keyword evidence="2" id="KW-0812">Transmembrane</keyword>
<gene>
    <name evidence="4" type="primary">rsbP_1</name>
    <name evidence="4" type="ORF">DOQ08_00294</name>
</gene>
<comment type="caution">
    <text evidence="4">The sequence shown here is derived from an EMBL/GenBank/DDBJ whole genome shotgun (WGS) entry which is preliminary data.</text>
</comment>
<dbReference type="InterPro" id="IPR029016">
    <property type="entry name" value="GAF-like_dom_sf"/>
</dbReference>
<keyword evidence="2" id="KW-1133">Transmembrane helix</keyword>
<dbReference type="PANTHER" id="PTHR43156:SF2">
    <property type="entry name" value="STAGE II SPORULATION PROTEIN E"/>
    <property type="match status" value="1"/>
</dbReference>
<dbReference type="InterPro" id="IPR052016">
    <property type="entry name" value="Bact_Sigma-Reg"/>
</dbReference>
<feature type="transmembrane region" description="Helical" evidence="2">
    <location>
        <begin position="6"/>
        <end position="26"/>
    </location>
</feature>
<evidence type="ECO:0000313" key="4">
    <source>
        <dbReference type="EMBL" id="RMJ05624.1"/>
    </source>
</evidence>
<dbReference type="Gene3D" id="3.30.450.20">
    <property type="entry name" value="PAS domain"/>
    <property type="match status" value="1"/>
</dbReference>
<feature type="domain" description="PPM-type phosphatase" evidence="3">
    <location>
        <begin position="554"/>
        <end position="771"/>
    </location>
</feature>
<evidence type="ECO:0000259" key="3">
    <source>
        <dbReference type="SMART" id="SM00331"/>
    </source>
</evidence>
<dbReference type="SMART" id="SM00331">
    <property type="entry name" value="PP2C_SIG"/>
    <property type="match status" value="1"/>
</dbReference>
<dbReference type="Pfam" id="PF13185">
    <property type="entry name" value="GAF_2"/>
    <property type="match status" value="1"/>
</dbReference>
<organism evidence="4 5">
    <name type="scientific">Marinobacter litoralis</name>
    <dbReference type="NCBI Taxonomy" id="187981"/>
    <lineage>
        <taxon>Bacteria</taxon>
        <taxon>Pseudomonadati</taxon>
        <taxon>Pseudomonadota</taxon>
        <taxon>Gammaproteobacteria</taxon>
        <taxon>Pseudomonadales</taxon>
        <taxon>Marinobacteraceae</taxon>
        <taxon>Marinobacter</taxon>
    </lineage>
</organism>
<dbReference type="EC" id="3.1.3.3" evidence="4"/>
<dbReference type="Pfam" id="PF13188">
    <property type="entry name" value="PAS_8"/>
    <property type="match status" value="1"/>
</dbReference>
<dbReference type="InterPro" id="IPR035965">
    <property type="entry name" value="PAS-like_dom_sf"/>
</dbReference>
<dbReference type="Gene3D" id="3.60.40.10">
    <property type="entry name" value="PPM-type phosphatase domain"/>
    <property type="match status" value="1"/>
</dbReference>
<name>A0A3M2RK67_9GAMM</name>
<dbReference type="Pfam" id="PF07228">
    <property type="entry name" value="SpoIIE"/>
    <property type="match status" value="1"/>
</dbReference>
<accession>A0A3M2RK67</accession>
<dbReference type="Proteomes" id="UP000265903">
    <property type="component" value="Unassembled WGS sequence"/>
</dbReference>
<proteinExistence type="predicted"/>
<dbReference type="InterPro" id="IPR003018">
    <property type="entry name" value="GAF"/>
</dbReference>
<dbReference type="RefSeq" id="WP_114333130.1">
    <property type="nucleotide sequence ID" value="NZ_QMDL01000001.1"/>
</dbReference>
<dbReference type="SUPFAM" id="SSF81606">
    <property type="entry name" value="PP2C-like"/>
    <property type="match status" value="1"/>
</dbReference>
<evidence type="ECO:0000313" key="5">
    <source>
        <dbReference type="Proteomes" id="UP000265903"/>
    </source>
</evidence>
<evidence type="ECO:0000256" key="2">
    <source>
        <dbReference type="SAM" id="Phobius"/>
    </source>
</evidence>
<dbReference type="EMBL" id="QMDL01000001">
    <property type="protein sequence ID" value="RMJ05624.1"/>
    <property type="molecule type" value="Genomic_DNA"/>
</dbReference>
<dbReference type="Gene3D" id="3.30.450.40">
    <property type="match status" value="1"/>
</dbReference>
<protein>
    <submittedName>
        <fullName evidence="4">Phosphoserine phosphatase RsbP</fullName>
        <ecNumber evidence="4">3.1.3.3</ecNumber>
    </submittedName>
</protein>
<dbReference type="InterPro" id="IPR001932">
    <property type="entry name" value="PPM-type_phosphatase-like_dom"/>
</dbReference>
<dbReference type="OrthoDB" id="9764808at2"/>
<dbReference type="AlphaFoldDB" id="A0A3M2RK67"/>
<keyword evidence="5" id="KW-1185">Reference proteome</keyword>
<keyword evidence="1 4" id="KW-0378">Hydrolase</keyword>
<dbReference type="SUPFAM" id="SSF55785">
    <property type="entry name" value="PYP-like sensor domain (PAS domain)"/>
    <property type="match status" value="1"/>
</dbReference>
<dbReference type="PANTHER" id="PTHR43156">
    <property type="entry name" value="STAGE II SPORULATION PROTEIN E-RELATED"/>
    <property type="match status" value="1"/>
</dbReference>
<dbReference type="InterPro" id="IPR036457">
    <property type="entry name" value="PPM-type-like_dom_sf"/>
</dbReference>
<keyword evidence="2" id="KW-0472">Membrane</keyword>